<keyword evidence="2" id="KW-1133">Transmembrane helix</keyword>
<name>A0AA38H0H3_9TREE</name>
<organism evidence="3 4">
    <name type="scientific">Dioszegia hungarica</name>
    <dbReference type="NCBI Taxonomy" id="4972"/>
    <lineage>
        <taxon>Eukaryota</taxon>
        <taxon>Fungi</taxon>
        <taxon>Dikarya</taxon>
        <taxon>Basidiomycota</taxon>
        <taxon>Agaricomycotina</taxon>
        <taxon>Tremellomycetes</taxon>
        <taxon>Tremellales</taxon>
        <taxon>Bulleribasidiaceae</taxon>
        <taxon>Dioszegia</taxon>
    </lineage>
</organism>
<feature type="transmembrane region" description="Helical" evidence="2">
    <location>
        <begin position="66"/>
        <end position="88"/>
    </location>
</feature>
<reference evidence="3" key="1">
    <citation type="journal article" date="2022" name="G3 (Bethesda)">
        <title>High quality genome of the basidiomycete yeast Dioszegia hungarica PDD-24b-2 isolated from cloud water.</title>
        <authorList>
            <person name="Jarrige D."/>
            <person name="Haridas S."/>
            <person name="Bleykasten-Grosshans C."/>
            <person name="Joly M."/>
            <person name="Nadalig T."/>
            <person name="Sancelme M."/>
            <person name="Vuilleumier S."/>
            <person name="Grigoriev I.V."/>
            <person name="Amato P."/>
            <person name="Bringel F."/>
        </authorList>
    </citation>
    <scope>NUCLEOTIDE SEQUENCE</scope>
    <source>
        <strain evidence="3">PDD-24b-2</strain>
    </source>
</reference>
<proteinExistence type="predicted"/>
<dbReference type="AlphaFoldDB" id="A0AA38H0H3"/>
<dbReference type="RefSeq" id="XP_052942135.1">
    <property type="nucleotide sequence ID" value="XM_053091203.1"/>
</dbReference>
<keyword evidence="4" id="KW-1185">Reference proteome</keyword>
<feature type="compositionally biased region" description="Basic and acidic residues" evidence="1">
    <location>
        <begin position="273"/>
        <end position="316"/>
    </location>
</feature>
<accession>A0AA38H0H3</accession>
<protein>
    <submittedName>
        <fullName evidence="3">Uncharacterized protein</fullName>
    </submittedName>
</protein>
<keyword evidence="2" id="KW-0472">Membrane</keyword>
<dbReference type="EMBL" id="JAKWFO010000014">
    <property type="protein sequence ID" value="KAI9632358.1"/>
    <property type="molecule type" value="Genomic_DNA"/>
</dbReference>
<feature type="region of interest" description="Disordered" evidence="1">
    <location>
        <begin position="273"/>
        <end position="405"/>
    </location>
</feature>
<comment type="caution">
    <text evidence="3">The sequence shown here is derived from an EMBL/GenBank/DDBJ whole genome shotgun (WGS) entry which is preliminary data.</text>
</comment>
<dbReference type="Proteomes" id="UP001164286">
    <property type="component" value="Unassembled WGS sequence"/>
</dbReference>
<evidence type="ECO:0000256" key="1">
    <source>
        <dbReference type="SAM" id="MobiDB-lite"/>
    </source>
</evidence>
<evidence type="ECO:0000313" key="4">
    <source>
        <dbReference type="Proteomes" id="UP001164286"/>
    </source>
</evidence>
<evidence type="ECO:0000256" key="2">
    <source>
        <dbReference type="SAM" id="Phobius"/>
    </source>
</evidence>
<feature type="region of interest" description="Disordered" evidence="1">
    <location>
        <begin position="185"/>
        <end position="209"/>
    </location>
</feature>
<feature type="compositionally biased region" description="Acidic residues" evidence="1">
    <location>
        <begin position="335"/>
        <end position="347"/>
    </location>
</feature>
<feature type="compositionally biased region" description="Basic and acidic residues" evidence="1">
    <location>
        <begin position="353"/>
        <end position="376"/>
    </location>
</feature>
<sequence length="405" mass="43530">MPSCRVVNKTGVPLNICLKQVAALHFENTVKPDQEVKFKPGRVWFTFEAQVDDPSKDTRYSILKSAATIGLLSIAVGAVAATAGAALLPASATAGAVAGASATASYLSRAGWVAKTALVKNAGTIGKISSIAVPKAVEKISSEVGGLTSLQKEVLSIVASPTLSSDVRNKATHLLRSLYGAYSTDKTAPPPASTTALPVNPAPNSASTREAQALDSELNTTHAESHIENVPVSSGTILRVHGIYMDRRRYFEVRLNSSGHLELWDAERGERWDRKMEATRDKAEKDSLKREEKQDKEMKKAEKAELAEKAEKEPSKKAGWGWPLGGRGKKGAVDSDGEETDAEDDGDSTSVMLDEKKEGEVTILERRPTLKERLDGLVHPTQDAAGETTDAGVRHDERLPPRMAE</sequence>
<evidence type="ECO:0000313" key="3">
    <source>
        <dbReference type="EMBL" id="KAI9632358.1"/>
    </source>
</evidence>
<feature type="compositionally biased region" description="Basic and acidic residues" evidence="1">
    <location>
        <begin position="392"/>
        <end position="405"/>
    </location>
</feature>
<dbReference type="GeneID" id="77730408"/>
<keyword evidence="2" id="KW-0812">Transmembrane</keyword>
<gene>
    <name evidence="3" type="ORF">MKK02DRAFT_40660</name>
</gene>